<evidence type="ECO:0000256" key="6">
    <source>
        <dbReference type="HAMAP-Rule" id="MF_03168"/>
    </source>
</evidence>
<dbReference type="SUPFAM" id="SSF52540">
    <property type="entry name" value="P-loop containing nucleoside triphosphate hydrolases"/>
    <property type="match status" value="1"/>
</dbReference>
<protein>
    <recommendedName>
        <fullName evidence="6">Adenylate kinase</fullName>
        <ecNumber evidence="6">2.7.4.3</ecNumber>
    </recommendedName>
    <alternativeName>
        <fullName evidence="6">ATP-AMP transphosphorylase</fullName>
    </alternativeName>
    <alternativeName>
        <fullName evidence="6">ATP:AMP phosphotransferase</fullName>
    </alternativeName>
    <alternativeName>
        <fullName evidence="6">Adenylate kinase cytosolic and mitochondrial</fullName>
    </alternativeName>
    <alternativeName>
        <fullName evidence="6">Adenylate monophosphate kinase</fullName>
    </alternativeName>
</protein>
<feature type="binding site" evidence="6">
    <location>
        <position position="162"/>
    </location>
    <ligand>
        <name>ATP</name>
        <dbReference type="ChEBI" id="CHEBI:30616"/>
    </ligand>
</feature>
<dbReference type="PRINTS" id="PR00094">
    <property type="entry name" value="ADENYLTKNASE"/>
</dbReference>
<reference evidence="9" key="1">
    <citation type="submission" date="2011-02" db="EMBL/GenBank/DDBJ databases">
        <title>The Genome Sequence of Capsaspora owczarzaki ATCC 30864.</title>
        <authorList>
            <person name="Russ C."/>
            <person name="Cuomo C."/>
            <person name="Burger G."/>
            <person name="Gray M.W."/>
            <person name="Holland P.W.H."/>
            <person name="King N."/>
            <person name="Lang F.B.F."/>
            <person name="Roger A.J."/>
            <person name="Ruiz-Trillo I."/>
            <person name="Young S.K."/>
            <person name="Zeng Q."/>
            <person name="Gargeya S."/>
            <person name="Alvarado L."/>
            <person name="Berlin A."/>
            <person name="Chapman S.B."/>
            <person name="Chen Z."/>
            <person name="Freedman E."/>
            <person name="Gellesch M."/>
            <person name="Goldberg J."/>
            <person name="Griggs A."/>
            <person name="Gujja S."/>
            <person name="Heilman E."/>
            <person name="Heiman D."/>
            <person name="Howarth C."/>
            <person name="Mehta T."/>
            <person name="Neiman D."/>
            <person name="Pearson M."/>
            <person name="Roberts A."/>
            <person name="Saif S."/>
            <person name="Shea T."/>
            <person name="Shenoy N."/>
            <person name="Sisk P."/>
            <person name="Stolte C."/>
            <person name="Sykes S."/>
            <person name="White J."/>
            <person name="Yandava C."/>
            <person name="Haas B."/>
            <person name="Nusbaum C."/>
            <person name="Birren B."/>
        </authorList>
    </citation>
    <scope>NUCLEOTIDE SEQUENCE</scope>
    <source>
        <strain evidence="9">ATCC 30864</strain>
    </source>
</reference>
<dbReference type="FunCoup" id="A0A0D2WXX9">
    <property type="interactions" value="465"/>
</dbReference>
<keyword evidence="1 6" id="KW-0808">Transferase</keyword>
<keyword evidence="6" id="KW-0963">Cytoplasm</keyword>
<feature type="binding site" evidence="6">
    <location>
        <position position="206"/>
    </location>
    <ligand>
        <name>AMP</name>
        <dbReference type="ChEBI" id="CHEBI:456215"/>
    </ligand>
</feature>
<organism evidence="8 9">
    <name type="scientific">Capsaspora owczarzaki (strain ATCC 30864)</name>
    <dbReference type="NCBI Taxonomy" id="595528"/>
    <lineage>
        <taxon>Eukaryota</taxon>
        <taxon>Filasterea</taxon>
        <taxon>Capsaspora</taxon>
    </lineage>
</organism>
<accession>A0A0D2WXX9</accession>
<dbReference type="GO" id="GO:0046034">
    <property type="term" value="P:ATP metabolic process"/>
    <property type="evidence" value="ECO:0007669"/>
    <property type="project" value="UniProtKB-UniRule"/>
</dbReference>
<comment type="domain">
    <text evidence="6">Consists of three domains, a large central CORE domain and two small peripheral domains, NMPbind and LID, which undergo movements during catalysis. The LID domain closes over the site of phosphoryl transfer upon ATP binding. Assembling and dissambling the active center during each catalytic cycle provides an effective means to prevent ATP hydrolysis.</text>
</comment>
<dbReference type="InParanoid" id="A0A0D2WXX9"/>
<evidence type="ECO:0000259" key="7">
    <source>
        <dbReference type="Pfam" id="PF05191"/>
    </source>
</evidence>
<dbReference type="InterPro" id="IPR028587">
    <property type="entry name" value="AK2"/>
</dbReference>
<keyword evidence="9" id="KW-1185">Reference proteome</keyword>
<dbReference type="EMBL" id="KE346375">
    <property type="protein sequence ID" value="KJE97693.1"/>
    <property type="molecule type" value="Genomic_DNA"/>
</dbReference>
<comment type="similarity">
    <text evidence="6">Belongs to the adenylate kinase family. AK2 subfamily.</text>
</comment>
<keyword evidence="5 6" id="KW-0496">Mitochondrion</keyword>
<comment type="catalytic activity">
    <reaction evidence="6">
        <text>AMP + ATP = 2 ADP</text>
        <dbReference type="Rhea" id="RHEA:12973"/>
        <dbReference type="ChEBI" id="CHEBI:30616"/>
        <dbReference type="ChEBI" id="CHEBI:456215"/>
        <dbReference type="ChEBI" id="CHEBI:456216"/>
        <dbReference type="EC" id="2.7.4.3"/>
    </reaction>
</comment>
<dbReference type="PROSITE" id="PS00113">
    <property type="entry name" value="ADENYLATE_KINASE"/>
    <property type="match status" value="1"/>
</dbReference>
<keyword evidence="3 6" id="KW-0418">Kinase</keyword>
<dbReference type="RefSeq" id="XP_004342871.1">
    <property type="nucleotide sequence ID" value="XM_004342822.2"/>
</dbReference>
<dbReference type="STRING" id="595528.A0A0D2WXX9"/>
<dbReference type="NCBIfam" id="NF001381">
    <property type="entry name" value="PRK00279.1-3"/>
    <property type="match status" value="1"/>
</dbReference>
<dbReference type="GO" id="GO:0046033">
    <property type="term" value="P:AMP metabolic process"/>
    <property type="evidence" value="ECO:0007669"/>
    <property type="project" value="UniProtKB-UniRule"/>
</dbReference>
<dbReference type="EC" id="2.7.4.3" evidence="6"/>
<dbReference type="InterPro" id="IPR000850">
    <property type="entry name" value="Adenylat/UMP-CMP_kin"/>
</dbReference>
<dbReference type="NCBIfam" id="NF011100">
    <property type="entry name" value="PRK14527.1"/>
    <property type="match status" value="1"/>
</dbReference>
<dbReference type="HAMAP" id="MF_00235">
    <property type="entry name" value="Adenylate_kinase_Adk"/>
    <property type="match status" value="1"/>
</dbReference>
<feature type="binding site" evidence="6">
    <location>
        <position position="66"/>
    </location>
    <ligand>
        <name>AMP</name>
        <dbReference type="ChEBI" id="CHEBI:456215"/>
    </ligand>
</feature>
<dbReference type="PANTHER" id="PTHR23359">
    <property type="entry name" value="NUCLEOTIDE KINASE"/>
    <property type="match status" value="1"/>
</dbReference>
<dbReference type="eggNOG" id="KOG3078">
    <property type="taxonomic scope" value="Eukaryota"/>
</dbReference>
<feature type="binding site" evidence="6">
    <location>
        <position position="195"/>
    </location>
    <ligand>
        <name>AMP</name>
        <dbReference type="ChEBI" id="CHEBI:456215"/>
    </ligand>
</feature>
<feature type="region of interest" description="LID" evidence="6">
    <location>
        <begin position="161"/>
        <end position="198"/>
    </location>
</feature>
<dbReference type="HAMAP" id="MF_03168">
    <property type="entry name" value="Adenylate_kinase_AK2"/>
    <property type="match status" value="1"/>
</dbReference>
<feature type="binding site" evidence="6">
    <location>
        <begin position="45"/>
        <end position="50"/>
    </location>
    <ligand>
        <name>ATP</name>
        <dbReference type="ChEBI" id="CHEBI:30616"/>
    </ligand>
</feature>
<comment type="subcellular location">
    <subcellularLocation>
        <location evidence="6">Cytoplasm</location>
        <location evidence="6">Cytosol</location>
    </subcellularLocation>
    <subcellularLocation>
        <location evidence="6">Mitochondrion intermembrane space</location>
    </subcellularLocation>
    <text evidence="6">Predominantly mitochondrial.</text>
</comment>
<dbReference type="Pfam" id="PF00406">
    <property type="entry name" value="ADK"/>
    <property type="match status" value="1"/>
</dbReference>
<evidence type="ECO:0000256" key="1">
    <source>
        <dbReference type="ARBA" id="ARBA00022679"/>
    </source>
</evidence>
<dbReference type="GO" id="GO:0005758">
    <property type="term" value="C:mitochondrial intermembrane space"/>
    <property type="evidence" value="ECO:0007669"/>
    <property type="project" value="UniProtKB-SubCell"/>
</dbReference>
<evidence type="ECO:0000313" key="8">
    <source>
        <dbReference type="EMBL" id="KJE97693.1"/>
    </source>
</evidence>
<comment type="subunit">
    <text evidence="6">Monomer.</text>
</comment>
<dbReference type="Gene3D" id="3.40.50.300">
    <property type="entry name" value="P-loop containing nucleotide triphosphate hydrolases"/>
    <property type="match status" value="1"/>
</dbReference>
<sequence>MSAAPATHTPAAAAAAAAAPSVAAPSVTESSSKRGIRAILIGPPGAGKGTQAPLLKKEFCVCHLATGDLLRAAVAAGTDVGKKAKPIMDAGKLVPDEVLIDLIQENLVKPECKNGFILDGFPRTVTQAEKLDEMLDHKKQNLDRVLEFKIDDALLVRRVTGRLIHSASGRSYHEEFHPPKVAMTDDITGEPLERRSDDNAETLKRRLAAYHQQTAPLVEYYNKKNILSTLDASQPAEQVWSTIRGIFANYTKYQDSKQTRAGAKL</sequence>
<dbReference type="NCBIfam" id="NF001380">
    <property type="entry name" value="PRK00279.1-2"/>
    <property type="match status" value="1"/>
</dbReference>
<feature type="binding site" evidence="6">
    <location>
        <begin position="120"/>
        <end position="123"/>
    </location>
    <ligand>
        <name>AMP</name>
        <dbReference type="ChEBI" id="CHEBI:456215"/>
    </ligand>
</feature>
<dbReference type="InterPro" id="IPR007862">
    <property type="entry name" value="Adenylate_kinase_lid-dom"/>
</dbReference>
<dbReference type="InterPro" id="IPR027417">
    <property type="entry name" value="P-loop_NTPase"/>
</dbReference>
<feature type="binding site" evidence="6">
    <location>
        <position position="234"/>
    </location>
    <ligand>
        <name>ATP</name>
        <dbReference type="ChEBI" id="CHEBI:30616"/>
    </ligand>
</feature>
<evidence type="ECO:0000256" key="3">
    <source>
        <dbReference type="ARBA" id="ARBA00022777"/>
    </source>
</evidence>
<dbReference type="Proteomes" id="UP000008743">
    <property type="component" value="Unassembled WGS sequence"/>
</dbReference>
<comment type="function">
    <text evidence="6">Catalyzes the reversible transfer of the terminal phosphate group between ATP and AMP. Plays an important role in cellular energy homeostasis and in adenine nucleotide metabolism. Adenylate kinase activity is critical for regulation of the phosphate utilization and the AMP de novo biosynthesis pathways.</text>
</comment>
<gene>
    <name evidence="8" type="ORF">CAOG_007798</name>
</gene>
<feature type="region of interest" description="NMPbind" evidence="6">
    <location>
        <begin position="65"/>
        <end position="94"/>
    </location>
</feature>
<dbReference type="FunFam" id="3.40.50.300:FF:000106">
    <property type="entry name" value="Adenylate kinase mitochondrial"/>
    <property type="match status" value="1"/>
</dbReference>
<evidence type="ECO:0000256" key="4">
    <source>
        <dbReference type="ARBA" id="ARBA00022840"/>
    </source>
</evidence>
<dbReference type="InterPro" id="IPR033690">
    <property type="entry name" value="Adenylat_kinase_CS"/>
</dbReference>
<dbReference type="OrthoDB" id="439792at2759"/>
<dbReference type="OMA" id="VYHEQTA"/>
<evidence type="ECO:0000256" key="2">
    <source>
        <dbReference type="ARBA" id="ARBA00022741"/>
    </source>
</evidence>
<dbReference type="NCBIfam" id="TIGR01351">
    <property type="entry name" value="adk"/>
    <property type="match status" value="1"/>
</dbReference>
<evidence type="ECO:0000313" key="9">
    <source>
        <dbReference type="Proteomes" id="UP000008743"/>
    </source>
</evidence>
<feature type="binding site" evidence="6">
    <location>
        <position position="71"/>
    </location>
    <ligand>
        <name>AMP</name>
        <dbReference type="ChEBI" id="CHEBI:456215"/>
    </ligand>
</feature>
<dbReference type="AlphaFoldDB" id="A0A0D2WXX9"/>
<keyword evidence="4 6" id="KW-0067">ATP-binding</keyword>
<evidence type="ECO:0000256" key="5">
    <source>
        <dbReference type="ARBA" id="ARBA00023128"/>
    </source>
</evidence>
<dbReference type="InterPro" id="IPR006259">
    <property type="entry name" value="Adenyl_kin_sub"/>
</dbReference>
<dbReference type="PhylomeDB" id="A0A0D2WXX9"/>
<proteinExistence type="inferred from homology"/>
<dbReference type="GO" id="GO:0005524">
    <property type="term" value="F:ATP binding"/>
    <property type="evidence" value="ECO:0007669"/>
    <property type="project" value="UniProtKB-KW"/>
</dbReference>
<keyword evidence="2 6" id="KW-0547">Nucleotide-binding</keyword>
<dbReference type="GO" id="GO:0006172">
    <property type="term" value="P:ADP biosynthetic process"/>
    <property type="evidence" value="ECO:0007669"/>
    <property type="project" value="UniProtKB-UniRule"/>
</dbReference>
<dbReference type="Pfam" id="PF05191">
    <property type="entry name" value="ADK_lid"/>
    <property type="match status" value="1"/>
</dbReference>
<dbReference type="GO" id="GO:0004017">
    <property type="term" value="F:AMP kinase activity"/>
    <property type="evidence" value="ECO:0007669"/>
    <property type="project" value="UniProtKB-UniRule"/>
</dbReference>
<feature type="binding site" evidence="6">
    <location>
        <position position="127"/>
    </location>
    <ligand>
        <name>AMP</name>
        <dbReference type="ChEBI" id="CHEBI:456215"/>
    </ligand>
</feature>
<dbReference type="CDD" id="cd01428">
    <property type="entry name" value="ADK"/>
    <property type="match status" value="1"/>
</dbReference>
<feature type="binding site" evidence="6">
    <location>
        <begin position="92"/>
        <end position="94"/>
    </location>
    <ligand>
        <name>AMP</name>
        <dbReference type="ChEBI" id="CHEBI:456215"/>
    </ligand>
</feature>
<feature type="domain" description="Adenylate kinase active site lid" evidence="7">
    <location>
        <begin position="162"/>
        <end position="197"/>
    </location>
</feature>
<feature type="binding site" evidence="6">
    <location>
        <begin position="171"/>
        <end position="172"/>
    </location>
    <ligand>
        <name>ATP</name>
        <dbReference type="ChEBI" id="CHEBI:30616"/>
    </ligand>
</feature>
<dbReference type="GO" id="GO:0005829">
    <property type="term" value="C:cytosol"/>
    <property type="evidence" value="ECO:0007669"/>
    <property type="project" value="UniProtKB-SubCell"/>
</dbReference>
<name>A0A0D2WXX9_CAPO3</name>